<gene>
    <name evidence="4" type="ORF">GCM10007276_21480</name>
</gene>
<evidence type="ECO:0000313" key="5">
    <source>
        <dbReference type="Proteomes" id="UP000602745"/>
    </source>
</evidence>
<dbReference type="InterPro" id="IPR011006">
    <property type="entry name" value="CheY-like_superfamily"/>
</dbReference>
<reference evidence="4" key="2">
    <citation type="submission" date="2020-09" db="EMBL/GenBank/DDBJ databases">
        <authorList>
            <person name="Sun Q."/>
            <person name="Sedlacek I."/>
        </authorList>
    </citation>
    <scope>NUCLEOTIDE SEQUENCE</scope>
    <source>
        <strain evidence="4">CCM 7684</strain>
    </source>
</reference>
<feature type="modified residue" description="4-aspartylphosphate" evidence="2">
    <location>
        <position position="57"/>
    </location>
</feature>
<dbReference type="PANTHER" id="PTHR44591">
    <property type="entry name" value="STRESS RESPONSE REGULATOR PROTEIN 1"/>
    <property type="match status" value="1"/>
</dbReference>
<dbReference type="PANTHER" id="PTHR44591:SF21">
    <property type="entry name" value="TWO-COMPONENT RESPONSE REGULATOR"/>
    <property type="match status" value="1"/>
</dbReference>
<evidence type="ECO:0000313" key="4">
    <source>
        <dbReference type="EMBL" id="GGE44058.1"/>
    </source>
</evidence>
<evidence type="ECO:0000256" key="2">
    <source>
        <dbReference type="PROSITE-ProRule" id="PRU00169"/>
    </source>
</evidence>
<proteinExistence type="predicted"/>
<sequence>MNVTDGRLLVVEDEPLVRMFAVDALMDLGFQVDEAGTATEALALLAEGRDYLIALTDVRLPDRGDETWPLELRQQRPMLPLLVLSGLDERSIREAYQGIESVGFLQKPYNQNALISALEELGVTVPVQDDSQ</sequence>
<dbReference type="EMBL" id="BMCP01000002">
    <property type="protein sequence ID" value="GGE44058.1"/>
    <property type="molecule type" value="Genomic_DNA"/>
</dbReference>
<dbReference type="PROSITE" id="PS50110">
    <property type="entry name" value="RESPONSE_REGULATORY"/>
    <property type="match status" value="1"/>
</dbReference>
<dbReference type="Gene3D" id="3.40.50.2300">
    <property type="match status" value="1"/>
</dbReference>
<protein>
    <recommendedName>
        <fullName evidence="3">Response regulatory domain-containing protein</fullName>
    </recommendedName>
</protein>
<evidence type="ECO:0000256" key="1">
    <source>
        <dbReference type="ARBA" id="ARBA00022553"/>
    </source>
</evidence>
<feature type="domain" description="Response regulatory" evidence="3">
    <location>
        <begin position="7"/>
        <end position="122"/>
    </location>
</feature>
<dbReference type="InterPro" id="IPR001789">
    <property type="entry name" value="Sig_transdc_resp-reg_receiver"/>
</dbReference>
<keyword evidence="5" id="KW-1185">Reference proteome</keyword>
<dbReference type="Proteomes" id="UP000602745">
    <property type="component" value="Unassembled WGS sequence"/>
</dbReference>
<dbReference type="SUPFAM" id="SSF52172">
    <property type="entry name" value="CheY-like"/>
    <property type="match status" value="1"/>
</dbReference>
<dbReference type="AlphaFoldDB" id="A0A8J2YHZ9"/>
<keyword evidence="1 2" id="KW-0597">Phosphoprotein</keyword>
<reference evidence="4" key="1">
    <citation type="journal article" date="2014" name="Int. J. Syst. Evol. Microbiol.">
        <title>Complete genome sequence of Corynebacterium casei LMG S-19264T (=DSM 44701T), isolated from a smear-ripened cheese.</title>
        <authorList>
            <consortium name="US DOE Joint Genome Institute (JGI-PGF)"/>
            <person name="Walter F."/>
            <person name="Albersmeier A."/>
            <person name="Kalinowski J."/>
            <person name="Ruckert C."/>
        </authorList>
    </citation>
    <scope>NUCLEOTIDE SEQUENCE</scope>
    <source>
        <strain evidence="4">CCM 7684</strain>
    </source>
</reference>
<comment type="caution">
    <text evidence="4">The sequence shown here is derived from an EMBL/GenBank/DDBJ whole genome shotgun (WGS) entry which is preliminary data.</text>
</comment>
<dbReference type="GO" id="GO:0000160">
    <property type="term" value="P:phosphorelay signal transduction system"/>
    <property type="evidence" value="ECO:0007669"/>
    <property type="project" value="InterPro"/>
</dbReference>
<dbReference type="SMART" id="SM00448">
    <property type="entry name" value="REC"/>
    <property type="match status" value="1"/>
</dbReference>
<dbReference type="Pfam" id="PF00072">
    <property type="entry name" value="Response_reg"/>
    <property type="match status" value="1"/>
</dbReference>
<evidence type="ECO:0000259" key="3">
    <source>
        <dbReference type="PROSITE" id="PS50110"/>
    </source>
</evidence>
<accession>A0A8J2YHZ9</accession>
<organism evidence="4 5">
    <name type="scientific">Agaricicola taiwanensis</name>
    <dbReference type="NCBI Taxonomy" id="591372"/>
    <lineage>
        <taxon>Bacteria</taxon>
        <taxon>Pseudomonadati</taxon>
        <taxon>Pseudomonadota</taxon>
        <taxon>Alphaproteobacteria</taxon>
        <taxon>Rhodobacterales</taxon>
        <taxon>Paracoccaceae</taxon>
        <taxon>Agaricicola</taxon>
    </lineage>
</organism>
<dbReference type="InterPro" id="IPR050595">
    <property type="entry name" value="Bact_response_regulator"/>
</dbReference>
<dbReference type="RefSeq" id="WP_188409728.1">
    <property type="nucleotide sequence ID" value="NZ_BMCP01000002.1"/>
</dbReference>
<name>A0A8J2YHZ9_9RHOB</name>